<accession>A0ABS8L1V6</accession>
<proteinExistence type="predicted"/>
<dbReference type="RefSeq" id="WP_230553736.1">
    <property type="nucleotide sequence ID" value="NZ_JAJISD010000014.1"/>
</dbReference>
<feature type="region of interest" description="Disordered" evidence="1">
    <location>
        <begin position="122"/>
        <end position="151"/>
    </location>
</feature>
<comment type="caution">
    <text evidence="2">The sequence shown here is derived from an EMBL/GenBank/DDBJ whole genome shotgun (WGS) entry which is preliminary data.</text>
</comment>
<reference evidence="2 3" key="1">
    <citation type="submission" date="2021-11" db="EMBL/GenBank/DDBJ databases">
        <authorList>
            <person name="Lee D.-H."/>
            <person name="Kim S.-B."/>
        </authorList>
    </citation>
    <scope>NUCLEOTIDE SEQUENCE [LARGE SCALE GENOMIC DNA]</scope>
    <source>
        <strain evidence="2 3">KCTC 52223</strain>
    </source>
</reference>
<protein>
    <submittedName>
        <fullName evidence="2">Uncharacterized protein</fullName>
    </submittedName>
</protein>
<evidence type="ECO:0000256" key="1">
    <source>
        <dbReference type="SAM" id="MobiDB-lite"/>
    </source>
</evidence>
<dbReference type="Proteomes" id="UP001198862">
    <property type="component" value="Unassembled WGS sequence"/>
</dbReference>
<gene>
    <name evidence="2" type="ORF">LJ725_25350</name>
</gene>
<keyword evidence="3" id="KW-1185">Reference proteome</keyword>
<dbReference type="EMBL" id="JAJISD010000014">
    <property type="protein sequence ID" value="MCC8432315.1"/>
    <property type="molecule type" value="Genomic_DNA"/>
</dbReference>
<feature type="compositionally biased region" description="Basic and acidic residues" evidence="1">
    <location>
        <begin position="136"/>
        <end position="151"/>
    </location>
</feature>
<name>A0ABS8L1V6_9HYPH</name>
<evidence type="ECO:0000313" key="2">
    <source>
        <dbReference type="EMBL" id="MCC8432315.1"/>
    </source>
</evidence>
<organism evidence="2 3">
    <name type="scientific">Reyranella aquatilis</name>
    <dbReference type="NCBI Taxonomy" id="2035356"/>
    <lineage>
        <taxon>Bacteria</taxon>
        <taxon>Pseudomonadati</taxon>
        <taxon>Pseudomonadota</taxon>
        <taxon>Alphaproteobacteria</taxon>
        <taxon>Hyphomicrobiales</taxon>
        <taxon>Reyranellaceae</taxon>
        <taxon>Reyranella</taxon>
    </lineage>
</organism>
<sequence length="151" mass="16733">MARNVWREIGARPAEAFLIVAEIGPDFGGGAREDDPFDTARLRFAANLMVRTCTHSNLRGDFAVQPLREPQALVIHCAVTDAADFAQLREVVGATEIEAGPWRGRCDVLLDEARHERLLAIAGPPDSRGAGRRARVARERESEDPRHWGRI</sequence>
<evidence type="ECO:0000313" key="3">
    <source>
        <dbReference type="Proteomes" id="UP001198862"/>
    </source>
</evidence>